<dbReference type="GO" id="GO:0030576">
    <property type="term" value="P:Cajal body organization"/>
    <property type="evidence" value="ECO:0007669"/>
    <property type="project" value="InterPro"/>
</dbReference>
<sequence length="981" mass="106405">MCIYPLGSESLTNLISPDLEDCHTQNKPQKRKRLETTCKNSPLPVHSKKTRSHVITDGEQSLNGKYNGKVCGDTTSDSPENTVHQNPARTVASLEQNETLEAANMDVVPTEDPATVSASGMLLQSEGSELEMLSESRCLSLCQTLCVQWKNSQALCWLDCILSALVHLEALRNTVAEVCSREECVFGRLFGKYHQADKLRYTHHLHGVTGEDCKKLTSEILAEIEGCLNEVRDEIFIKLQPKLKCTLGEMESPVFALPALLKLEPHVEKLFTYSFSWNFECSRCGHQYQNRCLKSLVTFTNVVPEWHPLNAAHFGPCNSCNSKSQIRKMVLERASPIIMLHFVEGLPRKDLQHYAFHFEGSLYQVTSIIQYRANNHFITWILDADGSWLECDDLKGPWAKRHVTCEVPASEIHIVVWERKLQVATEEATCLPCTKPCAQPASGEEQPASPALYSVGGPAASEPSAACPTHVPVTPPTLPEVQAVAHGDSVLSGTEGLVETASVSQMDSKDFLVEDKPVAESAVLVRALAVQPQDSPVTSLPSNPCEGKLAVPPGVSAHPQAVPAQAGDTVVPKPATDAPVPVPPVQEVKSMVAEDTQIQLLPLTTERLKPAQPGKSQANLRKRETTASSKMVTARSPQNQPRKDDQKKAFVGSWVKGLLSRGGAFMPPCVLAQNRTVTDLQPSVKGASHFDGFKTKNTNRKANRMSRKASQRVDKPSPGSSSPPSGSTSALPHAGGKASAAPLKEQEGSQAALLGHNSHDNKSAASPAVPRDAAEDGVHKLRLKLLKKLKAKKKKLAALMSSPSHGTSVSDQSDSVSHCGSPNDSESIEDLLSELQHQIDLADSKSGCTPAPGGTSCNSQSHEEILAELLSPAALSEPSASVEPELRYLEMGDSTPAPSEFSVVPQNTPLSQDHNYCSPEKNPSEVELCSLTDSTSIRTLNLGSPMKTDIFDEFFPASTLNSLTNDTLDIPHFDEYLFENC</sequence>
<dbReference type="InterPro" id="IPR028890">
    <property type="entry name" value="Peptidase_C98"/>
</dbReference>
<comment type="caution">
    <text evidence="4">The sequence shown here is derived from an EMBL/GenBank/DDBJ whole genome shotgun (WGS) entry which is preliminary data.</text>
</comment>
<reference evidence="4 5" key="1">
    <citation type="journal article" date="2023" name="bioRxiv">
        <title>Conserved and derived expression patterns and positive selection on dental genes reveal complex evolutionary context of ever-growing rodent molars.</title>
        <authorList>
            <person name="Calamari Z.T."/>
            <person name="Song A."/>
            <person name="Cohen E."/>
            <person name="Akter M."/>
            <person name="Roy R.D."/>
            <person name="Hallikas O."/>
            <person name="Christensen M.M."/>
            <person name="Li P."/>
            <person name="Marangoni P."/>
            <person name="Jernvall J."/>
            <person name="Klein O.D."/>
        </authorList>
    </citation>
    <scope>NUCLEOTIDE SEQUENCE [LARGE SCALE GENOMIC DNA]</scope>
    <source>
        <strain evidence="4">V071</strain>
    </source>
</reference>
<evidence type="ECO:0000313" key="5">
    <source>
        <dbReference type="Proteomes" id="UP001488838"/>
    </source>
</evidence>
<dbReference type="Proteomes" id="UP001488838">
    <property type="component" value="Unassembled WGS sequence"/>
</dbReference>
<dbReference type="GO" id="GO:0016787">
    <property type="term" value="F:hydrolase activity"/>
    <property type="evidence" value="ECO:0007669"/>
    <property type="project" value="UniProtKB-KW"/>
</dbReference>
<dbReference type="AlphaFoldDB" id="A0AAW0I7X3"/>
<dbReference type="SUPFAM" id="SSF54001">
    <property type="entry name" value="Cysteine proteinases"/>
    <property type="match status" value="1"/>
</dbReference>
<dbReference type="PROSITE" id="PS50235">
    <property type="entry name" value="USP_3"/>
    <property type="match status" value="1"/>
</dbReference>
<dbReference type="InterPro" id="IPR038765">
    <property type="entry name" value="Papain-like_cys_pep_sf"/>
</dbReference>
<keyword evidence="1" id="KW-0378">Hydrolase</keyword>
<dbReference type="EMBL" id="JBBHLL010000195">
    <property type="protein sequence ID" value="KAK7810471.1"/>
    <property type="molecule type" value="Genomic_DNA"/>
</dbReference>
<feature type="region of interest" description="Disordered" evidence="2">
    <location>
        <begin position="683"/>
        <end position="746"/>
    </location>
</feature>
<feature type="compositionally biased region" description="Low complexity" evidence="2">
    <location>
        <begin position="716"/>
        <end position="727"/>
    </location>
</feature>
<protein>
    <recommendedName>
        <fullName evidence="3">USP domain-containing protein</fullName>
    </recommendedName>
</protein>
<dbReference type="InterPro" id="IPR029388">
    <property type="entry name" value="DUF4650"/>
</dbReference>
<feature type="region of interest" description="Disordered" evidence="2">
    <location>
        <begin position="756"/>
        <end position="775"/>
    </location>
</feature>
<dbReference type="GO" id="GO:0016926">
    <property type="term" value="P:protein desumoylation"/>
    <property type="evidence" value="ECO:0007669"/>
    <property type="project" value="TreeGrafter"/>
</dbReference>
<accession>A0AAW0I7X3</accession>
<dbReference type="Pfam" id="PF15509">
    <property type="entry name" value="DUF4650"/>
    <property type="match status" value="1"/>
</dbReference>
<feature type="region of interest" description="Disordered" evidence="2">
    <location>
        <begin position="797"/>
        <end position="827"/>
    </location>
</feature>
<evidence type="ECO:0000313" key="4">
    <source>
        <dbReference type="EMBL" id="KAK7810471.1"/>
    </source>
</evidence>
<proteinExistence type="predicted"/>
<feature type="domain" description="USP" evidence="3">
    <location>
        <begin position="147"/>
        <end position="420"/>
    </location>
</feature>
<dbReference type="Pfam" id="PF15499">
    <property type="entry name" value="Peptidase_C98"/>
    <property type="match status" value="1"/>
</dbReference>
<keyword evidence="5" id="KW-1185">Reference proteome</keyword>
<feature type="compositionally biased region" description="Polar residues" evidence="2">
    <location>
        <begin position="626"/>
        <end position="640"/>
    </location>
</feature>
<evidence type="ECO:0000259" key="3">
    <source>
        <dbReference type="PROSITE" id="PS50235"/>
    </source>
</evidence>
<feature type="compositionally biased region" description="Basic residues" evidence="2">
    <location>
        <begin position="697"/>
        <end position="710"/>
    </location>
</feature>
<dbReference type="GO" id="GO:0032183">
    <property type="term" value="F:SUMO binding"/>
    <property type="evidence" value="ECO:0007669"/>
    <property type="project" value="InterPro"/>
</dbReference>
<dbReference type="PANTHER" id="PTHR15294">
    <property type="entry name" value="RETINOVIN-RELATED"/>
    <property type="match status" value="1"/>
</dbReference>
<feature type="region of interest" description="Disordered" evidence="2">
    <location>
        <begin position="603"/>
        <end position="648"/>
    </location>
</feature>
<dbReference type="Gene3D" id="3.90.70.10">
    <property type="entry name" value="Cysteine proteinases"/>
    <property type="match status" value="1"/>
</dbReference>
<feature type="compositionally biased region" description="Polar residues" evidence="2">
    <location>
        <begin position="801"/>
        <end position="825"/>
    </location>
</feature>
<dbReference type="GO" id="GO:0015030">
    <property type="term" value="C:Cajal body"/>
    <property type="evidence" value="ECO:0007669"/>
    <property type="project" value="TreeGrafter"/>
</dbReference>
<dbReference type="InterPro" id="IPR033505">
    <property type="entry name" value="USPL1"/>
</dbReference>
<evidence type="ECO:0000256" key="1">
    <source>
        <dbReference type="ARBA" id="ARBA00022801"/>
    </source>
</evidence>
<gene>
    <name evidence="4" type="ORF">U0070_025119</name>
</gene>
<name>A0AAW0I7X3_MYOGA</name>
<evidence type="ECO:0000256" key="2">
    <source>
        <dbReference type="SAM" id="MobiDB-lite"/>
    </source>
</evidence>
<dbReference type="PANTHER" id="PTHR15294:SF3">
    <property type="entry name" value="SUMO-SPECIFIC ISOPEPTIDASE USPL1"/>
    <property type="match status" value="1"/>
</dbReference>
<organism evidence="4 5">
    <name type="scientific">Myodes glareolus</name>
    <name type="common">Bank vole</name>
    <name type="synonym">Clethrionomys glareolus</name>
    <dbReference type="NCBI Taxonomy" id="447135"/>
    <lineage>
        <taxon>Eukaryota</taxon>
        <taxon>Metazoa</taxon>
        <taxon>Chordata</taxon>
        <taxon>Craniata</taxon>
        <taxon>Vertebrata</taxon>
        <taxon>Euteleostomi</taxon>
        <taxon>Mammalia</taxon>
        <taxon>Eutheria</taxon>
        <taxon>Euarchontoglires</taxon>
        <taxon>Glires</taxon>
        <taxon>Rodentia</taxon>
        <taxon>Myomorpha</taxon>
        <taxon>Muroidea</taxon>
        <taxon>Cricetidae</taxon>
        <taxon>Arvicolinae</taxon>
        <taxon>Myodes</taxon>
    </lineage>
</organism>
<dbReference type="InterPro" id="IPR028889">
    <property type="entry name" value="USP"/>
</dbReference>